<evidence type="ECO:0000256" key="2">
    <source>
        <dbReference type="ARBA" id="ARBA00022475"/>
    </source>
</evidence>
<dbReference type="EMBL" id="LAZR01015219">
    <property type="protein sequence ID" value="KKM14146.1"/>
    <property type="molecule type" value="Genomic_DNA"/>
</dbReference>
<dbReference type="GO" id="GO:0140359">
    <property type="term" value="F:ABC-type transporter activity"/>
    <property type="evidence" value="ECO:0007669"/>
    <property type="project" value="InterPro"/>
</dbReference>
<feature type="domain" description="ABC-2 type transporter transmembrane" evidence="7">
    <location>
        <begin position="23"/>
        <end position="182"/>
    </location>
</feature>
<keyword evidence="3 6" id="KW-0812">Transmembrane</keyword>
<keyword evidence="5 6" id="KW-0472">Membrane</keyword>
<evidence type="ECO:0000256" key="4">
    <source>
        <dbReference type="ARBA" id="ARBA00022989"/>
    </source>
</evidence>
<keyword evidence="2" id="KW-1003">Cell membrane</keyword>
<keyword evidence="4 6" id="KW-1133">Transmembrane helix</keyword>
<feature type="transmembrane region" description="Helical" evidence="6">
    <location>
        <begin position="21"/>
        <end position="42"/>
    </location>
</feature>
<reference evidence="8" key="1">
    <citation type="journal article" date="2015" name="Nature">
        <title>Complex archaea that bridge the gap between prokaryotes and eukaryotes.</title>
        <authorList>
            <person name="Spang A."/>
            <person name="Saw J.H."/>
            <person name="Jorgensen S.L."/>
            <person name="Zaremba-Niedzwiedzka K."/>
            <person name="Martijn J."/>
            <person name="Lind A.E."/>
            <person name="van Eijk R."/>
            <person name="Schleper C."/>
            <person name="Guy L."/>
            <person name="Ettema T.J."/>
        </authorList>
    </citation>
    <scope>NUCLEOTIDE SEQUENCE</scope>
</reference>
<accession>A0A0F9HFB0</accession>
<evidence type="ECO:0000256" key="6">
    <source>
        <dbReference type="SAM" id="Phobius"/>
    </source>
</evidence>
<evidence type="ECO:0000256" key="1">
    <source>
        <dbReference type="ARBA" id="ARBA00004651"/>
    </source>
</evidence>
<dbReference type="AlphaFoldDB" id="A0A0F9HFB0"/>
<gene>
    <name evidence="8" type="ORF">LCGC14_1709120</name>
</gene>
<evidence type="ECO:0000259" key="7">
    <source>
        <dbReference type="Pfam" id="PF12698"/>
    </source>
</evidence>
<dbReference type="InterPro" id="IPR051449">
    <property type="entry name" value="ABC-2_transporter_component"/>
</dbReference>
<dbReference type="PANTHER" id="PTHR30294:SF29">
    <property type="entry name" value="MULTIDRUG ABC TRANSPORTER PERMEASE YBHS-RELATED"/>
    <property type="match status" value="1"/>
</dbReference>
<dbReference type="GO" id="GO:0005886">
    <property type="term" value="C:plasma membrane"/>
    <property type="evidence" value="ECO:0007669"/>
    <property type="project" value="UniProtKB-SubCell"/>
</dbReference>
<comment type="caution">
    <text evidence="8">The sequence shown here is derived from an EMBL/GenBank/DDBJ whole genome shotgun (WGS) entry which is preliminary data.</text>
</comment>
<dbReference type="Gene3D" id="3.40.1710.10">
    <property type="entry name" value="abc type-2 transporter like domain"/>
    <property type="match status" value="1"/>
</dbReference>
<sequence>MNGGAFLQLVVSQATMLRRNVGFWLSSIIMAVLSMAVFGWLFNPDTQAFDLAVVDEDRTEASQALVQAFDGLENVELKRGSQEEELGALKDGDRGAVVIVPQGFGAELGEGAASLVVYYDNTNPVRIGYVTSTVDAVVDDYNARVLGQTSAVRVEKQAVATKNVRFIDFLTPGMVGMTIMWVNLGVGFL</sequence>
<comment type="subcellular location">
    <subcellularLocation>
        <location evidence="1">Cell membrane</location>
        <topology evidence="1">Multi-pass membrane protein</topology>
    </subcellularLocation>
</comment>
<feature type="non-terminal residue" evidence="8">
    <location>
        <position position="189"/>
    </location>
</feature>
<dbReference type="Pfam" id="PF12698">
    <property type="entry name" value="ABC2_membrane_3"/>
    <property type="match status" value="1"/>
</dbReference>
<dbReference type="InterPro" id="IPR013525">
    <property type="entry name" value="ABC2_TM"/>
</dbReference>
<proteinExistence type="predicted"/>
<evidence type="ECO:0000313" key="8">
    <source>
        <dbReference type="EMBL" id="KKM14146.1"/>
    </source>
</evidence>
<evidence type="ECO:0000256" key="3">
    <source>
        <dbReference type="ARBA" id="ARBA00022692"/>
    </source>
</evidence>
<protein>
    <recommendedName>
        <fullName evidence="7">ABC-2 type transporter transmembrane domain-containing protein</fullName>
    </recommendedName>
</protein>
<dbReference type="PANTHER" id="PTHR30294">
    <property type="entry name" value="MEMBRANE COMPONENT OF ABC TRANSPORTER YHHJ-RELATED"/>
    <property type="match status" value="1"/>
</dbReference>
<organism evidence="8">
    <name type="scientific">marine sediment metagenome</name>
    <dbReference type="NCBI Taxonomy" id="412755"/>
    <lineage>
        <taxon>unclassified sequences</taxon>
        <taxon>metagenomes</taxon>
        <taxon>ecological metagenomes</taxon>
    </lineage>
</organism>
<name>A0A0F9HFB0_9ZZZZ</name>
<evidence type="ECO:0000256" key="5">
    <source>
        <dbReference type="ARBA" id="ARBA00023136"/>
    </source>
</evidence>